<dbReference type="STRING" id="409849.ENSPMGP00000011764"/>
<reference evidence="12" key="2">
    <citation type="submission" date="2025-09" db="UniProtKB">
        <authorList>
            <consortium name="Ensembl"/>
        </authorList>
    </citation>
    <scope>IDENTIFICATION</scope>
</reference>
<evidence type="ECO:0000256" key="5">
    <source>
        <dbReference type="ARBA" id="ARBA00022989"/>
    </source>
</evidence>
<dbReference type="Pfam" id="PF07686">
    <property type="entry name" value="V-set"/>
    <property type="match status" value="3"/>
</dbReference>
<keyword evidence="3" id="KW-0732">Signal</keyword>
<dbReference type="PROSITE" id="PS50835">
    <property type="entry name" value="IG_LIKE"/>
    <property type="match status" value="5"/>
</dbReference>
<proteinExistence type="predicted"/>
<feature type="domain" description="Ig-like" evidence="11">
    <location>
        <begin position="502"/>
        <end position="602"/>
    </location>
</feature>
<feature type="region of interest" description="Disordered" evidence="9">
    <location>
        <begin position="899"/>
        <end position="918"/>
    </location>
</feature>
<protein>
    <recommendedName>
        <fullName evidence="11">Ig-like domain-containing protein</fullName>
    </recommendedName>
</protein>
<evidence type="ECO:0000313" key="13">
    <source>
        <dbReference type="Proteomes" id="UP000261520"/>
    </source>
</evidence>
<feature type="transmembrane region" description="Helical" evidence="10">
    <location>
        <begin position="870"/>
        <end position="891"/>
    </location>
</feature>
<feature type="domain" description="Ig-like" evidence="11">
    <location>
        <begin position="741"/>
        <end position="852"/>
    </location>
</feature>
<dbReference type="Proteomes" id="UP000261520">
    <property type="component" value="Unplaced"/>
</dbReference>
<dbReference type="Gene3D" id="2.60.40.10">
    <property type="entry name" value="Immunoglobulins"/>
    <property type="match status" value="7"/>
</dbReference>
<comment type="subcellular location">
    <subcellularLocation>
        <location evidence="1">Membrane</location>
        <topology evidence="1">Single-pass type I membrane protein</topology>
    </subcellularLocation>
</comment>
<accession>A0A3B4A560</accession>
<evidence type="ECO:0000256" key="1">
    <source>
        <dbReference type="ARBA" id="ARBA00004479"/>
    </source>
</evidence>
<feature type="domain" description="Ig-like" evidence="11">
    <location>
        <begin position="241"/>
        <end position="349"/>
    </location>
</feature>
<keyword evidence="13" id="KW-1185">Reference proteome</keyword>
<evidence type="ECO:0000313" key="12">
    <source>
        <dbReference type="Ensembl" id="ENSPMGP00000011764.1"/>
    </source>
</evidence>
<dbReference type="FunFam" id="2.60.40.10:FF:000191">
    <property type="entry name" value="Immunoglobulin superfamily member 3"/>
    <property type="match status" value="1"/>
</dbReference>
<dbReference type="CDD" id="cd00099">
    <property type="entry name" value="IgV"/>
    <property type="match status" value="1"/>
</dbReference>
<dbReference type="PANTHER" id="PTHR12207:SF25">
    <property type="entry name" value="IMMUNOGLOBULIN SUPERFAMILY MEMBER 2"/>
    <property type="match status" value="1"/>
</dbReference>
<organism evidence="12 13">
    <name type="scientific">Periophthalmus magnuspinnatus</name>
    <dbReference type="NCBI Taxonomy" id="409849"/>
    <lineage>
        <taxon>Eukaryota</taxon>
        <taxon>Metazoa</taxon>
        <taxon>Chordata</taxon>
        <taxon>Craniata</taxon>
        <taxon>Vertebrata</taxon>
        <taxon>Euteleostomi</taxon>
        <taxon>Actinopterygii</taxon>
        <taxon>Neopterygii</taxon>
        <taxon>Teleostei</taxon>
        <taxon>Neoteleostei</taxon>
        <taxon>Acanthomorphata</taxon>
        <taxon>Gobiaria</taxon>
        <taxon>Gobiiformes</taxon>
        <taxon>Gobioidei</taxon>
        <taxon>Gobiidae</taxon>
        <taxon>Oxudercinae</taxon>
        <taxon>Periophthalmus</taxon>
    </lineage>
</organism>
<name>A0A3B4A560_9GOBI</name>
<keyword evidence="4" id="KW-0677">Repeat</keyword>
<dbReference type="SMART" id="SM00409">
    <property type="entry name" value="IG"/>
    <property type="match status" value="7"/>
</dbReference>
<evidence type="ECO:0000256" key="9">
    <source>
        <dbReference type="SAM" id="MobiDB-lite"/>
    </source>
</evidence>
<dbReference type="SUPFAM" id="SSF48726">
    <property type="entry name" value="Immunoglobulin"/>
    <property type="match status" value="7"/>
</dbReference>
<keyword evidence="5 10" id="KW-1133">Transmembrane helix</keyword>
<dbReference type="InterPro" id="IPR051102">
    <property type="entry name" value="IgSF_V-set/TM_domain"/>
</dbReference>
<evidence type="ECO:0000256" key="4">
    <source>
        <dbReference type="ARBA" id="ARBA00022737"/>
    </source>
</evidence>
<dbReference type="SMART" id="SM00406">
    <property type="entry name" value="IGv"/>
    <property type="match status" value="6"/>
</dbReference>
<evidence type="ECO:0000256" key="2">
    <source>
        <dbReference type="ARBA" id="ARBA00022692"/>
    </source>
</evidence>
<reference evidence="12" key="1">
    <citation type="submission" date="2025-08" db="UniProtKB">
        <authorList>
            <consortium name="Ensembl"/>
        </authorList>
    </citation>
    <scope>IDENTIFICATION</scope>
</reference>
<evidence type="ECO:0000256" key="8">
    <source>
        <dbReference type="ARBA" id="ARBA00023319"/>
    </source>
</evidence>
<keyword evidence="7" id="KW-1015">Disulfide bond</keyword>
<dbReference type="InterPro" id="IPR013106">
    <property type="entry name" value="Ig_V-set"/>
</dbReference>
<sequence>SCNVSGLPPLPDGRNDFEFRVKKPANPNSELNIISSESENFPYSVYRGRVRSGDISVKHVNPNSVVFTILSLQKADEGEYECSVINTRASFYGTYTAMTTVKVIDNSLSISSSAPASLAQTEGDSLELTCEASSNTIQHTHLSFGFFLRGNGENAIHPVISMDRDFVLIPGQDFAERYKAGLIRLDKIGEVTYRLKMSHLKLSDQGAVYCEAKEWIQDPDQTWYSIATKTATETKVLLDSASLLVTVAVPQSTLQEGQRLSVSCAVESQNLKQKFFSLAWLRGGVELARVGPTGVLTVGPDYSSREREGELRAARIGDRDYSLILQPVRTSDQGEFVCRAWPEERTSIGDFIQGAAQDSKPHTVTISATESGLSVEMLNSVRVNEGGTLELSCRVSGVTGHLSVTWQRKSNSPSASFSSLVSLNRDGIMAKAEGSVDVRVKALRPASDLFTLELEEATQAAAGFYQCVVSEWKTTNNKASSLEATSEVVVTPLVCMETDIRVELICRIKRLKLPRTLIWSVRRGSTTPDSILTLYSNGAISWSGDQQQYQLKIENKNQQDEMWYHLIISSASKKDAGNYKCSVSVVLDKAPRKLHSSELAVSVDSPVSDLTLTSTPSIKANINADVELKCSVSSNNPVLSRYAVTWLLLDIINTTGGHKMIVNSDQDAIVTFGPDVEVNQRQRLSVSRAKGPEFVLSIRNTRSSDKGVYSCEVVQWQQDPSGEWHQLPPVSKSTQLTVTEPESNLFIQNSNTEFNISTSQSLTVPCNIIKQSSPLSQFQITWFWQKDSNTERRPLFTAYRNSTLQYWFGKSDEQLRFGHPLPNHFSVTIVMPSPADSGVYFCEVEEWAPSLSNGWRQVAVRRSGYLTASVYAEAFFGVTVLSLLVILLLVLRMCRGNSSAKKPETSLWTESHQLNPKD</sequence>
<keyword evidence="8" id="KW-0393">Immunoglobulin domain</keyword>
<keyword evidence="6 10" id="KW-0472">Membrane</keyword>
<dbReference type="InterPro" id="IPR013783">
    <property type="entry name" value="Ig-like_fold"/>
</dbReference>
<keyword evidence="2 10" id="KW-0812">Transmembrane</keyword>
<dbReference type="FunFam" id="2.60.40.10:FF:000491">
    <property type="entry name" value="Immunoglobulin superfamily, member 3"/>
    <property type="match status" value="1"/>
</dbReference>
<feature type="domain" description="Ig-like" evidence="11">
    <location>
        <begin position="606"/>
        <end position="713"/>
    </location>
</feature>
<evidence type="ECO:0000256" key="7">
    <source>
        <dbReference type="ARBA" id="ARBA00023157"/>
    </source>
</evidence>
<evidence type="ECO:0000256" key="6">
    <source>
        <dbReference type="ARBA" id="ARBA00023136"/>
    </source>
</evidence>
<dbReference type="InterPro" id="IPR007110">
    <property type="entry name" value="Ig-like_dom"/>
</dbReference>
<dbReference type="InterPro" id="IPR036179">
    <property type="entry name" value="Ig-like_dom_sf"/>
</dbReference>
<dbReference type="CDD" id="cd00096">
    <property type="entry name" value="Ig"/>
    <property type="match status" value="1"/>
</dbReference>
<dbReference type="AlphaFoldDB" id="A0A3B4A560"/>
<evidence type="ECO:0000256" key="10">
    <source>
        <dbReference type="SAM" id="Phobius"/>
    </source>
</evidence>
<evidence type="ECO:0000259" key="11">
    <source>
        <dbReference type="PROSITE" id="PS50835"/>
    </source>
</evidence>
<feature type="domain" description="Ig-like" evidence="11">
    <location>
        <begin position="361"/>
        <end position="485"/>
    </location>
</feature>
<dbReference type="PANTHER" id="PTHR12207">
    <property type="entry name" value="V-SET AND TRANSMEMBRANE DOMAIN-CONTAINING PROTEIN"/>
    <property type="match status" value="1"/>
</dbReference>
<dbReference type="GO" id="GO:0016020">
    <property type="term" value="C:membrane"/>
    <property type="evidence" value="ECO:0007669"/>
    <property type="project" value="UniProtKB-SubCell"/>
</dbReference>
<dbReference type="Ensembl" id="ENSPMGT00000012553.1">
    <property type="protein sequence ID" value="ENSPMGP00000011764.1"/>
    <property type="gene ID" value="ENSPMGG00000009738.1"/>
</dbReference>
<evidence type="ECO:0000256" key="3">
    <source>
        <dbReference type="ARBA" id="ARBA00022729"/>
    </source>
</evidence>
<dbReference type="InterPro" id="IPR003599">
    <property type="entry name" value="Ig_sub"/>
</dbReference>